<reference evidence="7 8" key="1">
    <citation type="submission" date="2024-03" db="EMBL/GenBank/DDBJ databases">
        <title>Novel species of the genus Variovorax.</title>
        <authorList>
            <person name="Liu Q."/>
            <person name="Xin Y.-H."/>
        </authorList>
    </citation>
    <scope>NUCLEOTIDE SEQUENCE [LARGE SCALE GENOMIC DNA]</scope>
    <source>
        <strain evidence="7 8">KACC 18501</strain>
    </source>
</reference>
<keyword evidence="8" id="KW-1185">Reference proteome</keyword>
<feature type="transmembrane region" description="Helical" evidence="6">
    <location>
        <begin position="214"/>
        <end position="236"/>
    </location>
</feature>
<comment type="caution">
    <text evidence="7">The sequence shown here is derived from an EMBL/GenBank/DDBJ whole genome shotgun (WGS) entry which is preliminary data.</text>
</comment>
<evidence type="ECO:0000256" key="1">
    <source>
        <dbReference type="ARBA" id="ARBA00004651"/>
    </source>
</evidence>
<dbReference type="Pfam" id="PF02653">
    <property type="entry name" value="BPD_transp_2"/>
    <property type="match status" value="1"/>
</dbReference>
<dbReference type="PANTHER" id="PTHR30482:SF10">
    <property type="entry name" value="HIGH-AFFINITY BRANCHED-CHAIN AMINO ACID TRANSPORT PROTEIN BRAE"/>
    <property type="match status" value="1"/>
</dbReference>
<sequence length="328" mass="34871">MNTLSRRQAWLLHGGLLGIALLFPLVFPSAFMVNFGVLALFYAFIGQSWNISGGFAGQLSFGHVVFFGAGAYTSTILQMRFGMNPWWGLPASAIAGAIVGYVVAFLSFRAGLKGSYFALITLAFAEVLRIVANSVEITGGGLGMLIPAKPAAANFQFPERLGFYYLILALTVASIAIAVWLKNSRFGAQLAAIRENEDAARALGINAFTEKIKVLMLSGGICGIGGCFFAQYFLYIDPTIVFGVEKSVEMLLVAMIGGAGTIYGPLIGAVLLAGVSDVTRAMSSVPGLSLVLYGALLVVIIAFLPNGLVDLIKRMTHRYTGRTRQGDA</sequence>
<proteinExistence type="predicted"/>
<feature type="transmembrane region" description="Helical" evidence="6">
    <location>
        <begin position="287"/>
        <end position="309"/>
    </location>
</feature>
<evidence type="ECO:0000256" key="4">
    <source>
        <dbReference type="ARBA" id="ARBA00022989"/>
    </source>
</evidence>
<evidence type="ECO:0000256" key="3">
    <source>
        <dbReference type="ARBA" id="ARBA00022692"/>
    </source>
</evidence>
<feature type="transmembrane region" description="Helical" evidence="6">
    <location>
        <begin position="12"/>
        <end position="45"/>
    </location>
</feature>
<protein>
    <submittedName>
        <fullName evidence="7">Branched-chain amino acid ABC transporter permease</fullName>
    </submittedName>
</protein>
<organism evidence="7 8">
    <name type="scientific">Variovorax humicola</name>
    <dbReference type="NCBI Taxonomy" id="1769758"/>
    <lineage>
        <taxon>Bacteria</taxon>
        <taxon>Pseudomonadati</taxon>
        <taxon>Pseudomonadota</taxon>
        <taxon>Betaproteobacteria</taxon>
        <taxon>Burkholderiales</taxon>
        <taxon>Comamonadaceae</taxon>
        <taxon>Variovorax</taxon>
    </lineage>
</organism>
<dbReference type="EMBL" id="JBBKZV010000005">
    <property type="protein sequence ID" value="MEJ8822655.1"/>
    <property type="molecule type" value="Genomic_DNA"/>
</dbReference>
<keyword evidence="2" id="KW-1003">Cell membrane</keyword>
<evidence type="ECO:0000256" key="6">
    <source>
        <dbReference type="SAM" id="Phobius"/>
    </source>
</evidence>
<dbReference type="InterPro" id="IPR001851">
    <property type="entry name" value="ABC_transp_permease"/>
</dbReference>
<dbReference type="InterPro" id="IPR043428">
    <property type="entry name" value="LivM-like"/>
</dbReference>
<evidence type="ECO:0000256" key="5">
    <source>
        <dbReference type="ARBA" id="ARBA00023136"/>
    </source>
</evidence>
<feature type="transmembrane region" description="Helical" evidence="6">
    <location>
        <begin position="163"/>
        <end position="181"/>
    </location>
</feature>
<evidence type="ECO:0000313" key="8">
    <source>
        <dbReference type="Proteomes" id="UP001363010"/>
    </source>
</evidence>
<feature type="transmembrane region" description="Helical" evidence="6">
    <location>
        <begin position="86"/>
        <end position="108"/>
    </location>
</feature>
<keyword evidence="4 6" id="KW-1133">Transmembrane helix</keyword>
<dbReference type="CDD" id="cd06581">
    <property type="entry name" value="TM_PBP1_LivM_like"/>
    <property type="match status" value="1"/>
</dbReference>
<keyword evidence="5 6" id="KW-0472">Membrane</keyword>
<gene>
    <name evidence="7" type="ORF">WKW80_11515</name>
</gene>
<feature type="transmembrane region" description="Helical" evidence="6">
    <location>
        <begin position="114"/>
        <end position="132"/>
    </location>
</feature>
<accession>A0ABU8VXW7</accession>
<feature type="transmembrane region" description="Helical" evidence="6">
    <location>
        <begin position="51"/>
        <end position="74"/>
    </location>
</feature>
<dbReference type="Proteomes" id="UP001363010">
    <property type="component" value="Unassembled WGS sequence"/>
</dbReference>
<comment type="subcellular location">
    <subcellularLocation>
        <location evidence="1">Cell membrane</location>
        <topology evidence="1">Multi-pass membrane protein</topology>
    </subcellularLocation>
</comment>
<evidence type="ECO:0000313" key="7">
    <source>
        <dbReference type="EMBL" id="MEJ8822655.1"/>
    </source>
</evidence>
<feature type="transmembrane region" description="Helical" evidence="6">
    <location>
        <begin position="248"/>
        <end position="275"/>
    </location>
</feature>
<evidence type="ECO:0000256" key="2">
    <source>
        <dbReference type="ARBA" id="ARBA00022475"/>
    </source>
</evidence>
<name>A0ABU8VXW7_9BURK</name>
<dbReference type="RefSeq" id="WP_340363695.1">
    <property type="nucleotide sequence ID" value="NZ_JBBKZV010000005.1"/>
</dbReference>
<dbReference type="PANTHER" id="PTHR30482">
    <property type="entry name" value="HIGH-AFFINITY BRANCHED-CHAIN AMINO ACID TRANSPORT SYSTEM PERMEASE"/>
    <property type="match status" value="1"/>
</dbReference>
<keyword evidence="3 6" id="KW-0812">Transmembrane</keyword>